<organism evidence="1 2">
    <name type="scientific">Oceanobacillus arenosus</name>
    <dbReference type="NCBI Taxonomy" id="1229153"/>
    <lineage>
        <taxon>Bacteria</taxon>
        <taxon>Bacillati</taxon>
        <taxon>Bacillota</taxon>
        <taxon>Bacilli</taxon>
        <taxon>Bacillales</taxon>
        <taxon>Bacillaceae</taxon>
        <taxon>Oceanobacillus</taxon>
    </lineage>
</organism>
<dbReference type="Pfam" id="PF19791">
    <property type="entry name" value="DUF6275"/>
    <property type="match status" value="1"/>
</dbReference>
<keyword evidence="2" id="KW-1185">Reference proteome</keyword>
<name>A0A3D8PY73_9BACI</name>
<evidence type="ECO:0008006" key="3">
    <source>
        <dbReference type="Google" id="ProtNLM"/>
    </source>
</evidence>
<protein>
    <recommendedName>
        <fullName evidence="3">Phage protein</fullName>
    </recommendedName>
</protein>
<comment type="caution">
    <text evidence="1">The sequence shown here is derived from an EMBL/GenBank/DDBJ whole genome shotgun (WGS) entry which is preliminary data.</text>
</comment>
<dbReference type="Proteomes" id="UP000257143">
    <property type="component" value="Unassembled WGS sequence"/>
</dbReference>
<gene>
    <name evidence="1" type="ORF">CWR48_04265</name>
</gene>
<dbReference type="RefSeq" id="WP_115771812.1">
    <property type="nucleotide sequence ID" value="NZ_PIOC01000005.1"/>
</dbReference>
<reference evidence="2" key="1">
    <citation type="submission" date="2017-11" db="EMBL/GenBank/DDBJ databases">
        <authorList>
            <person name="Zhu W."/>
        </authorList>
    </citation>
    <scope>NUCLEOTIDE SEQUENCE [LARGE SCALE GENOMIC DNA]</scope>
    <source>
        <strain evidence="2">CAU 1183</strain>
    </source>
</reference>
<sequence length="89" mass="10553">MDSQKFIEKCKELVAEYANEHLDRTDKDAKIDKEAVFVVWSTKVLQNNKALLSTVLFDGMYYELTFNGDKNEIYFDAYKKWENKCIEIK</sequence>
<evidence type="ECO:0000313" key="1">
    <source>
        <dbReference type="EMBL" id="RDW21033.1"/>
    </source>
</evidence>
<proteinExistence type="predicted"/>
<dbReference type="InterPro" id="IPR046242">
    <property type="entry name" value="DUF6275"/>
</dbReference>
<dbReference type="OrthoDB" id="1701665at2"/>
<accession>A0A3D8PY73</accession>
<evidence type="ECO:0000313" key="2">
    <source>
        <dbReference type="Proteomes" id="UP000257143"/>
    </source>
</evidence>
<dbReference type="AlphaFoldDB" id="A0A3D8PY73"/>
<dbReference type="EMBL" id="PIOC01000005">
    <property type="protein sequence ID" value="RDW21033.1"/>
    <property type="molecule type" value="Genomic_DNA"/>
</dbReference>